<evidence type="ECO:0000259" key="3">
    <source>
        <dbReference type="PROSITE" id="PS50977"/>
    </source>
</evidence>
<reference evidence="4 5" key="1">
    <citation type="submission" date="2019-01" db="EMBL/GenBank/DDBJ databases">
        <title>Weissella sp. nov., a novel lactic acid bacterium isolated from animal feces.</title>
        <authorList>
            <person name="Wang L.-T."/>
        </authorList>
    </citation>
    <scope>NUCLEOTIDE SEQUENCE [LARGE SCALE GENOMIC DNA]</scope>
    <source>
        <strain evidence="4 5">8H-2</strain>
    </source>
</reference>
<dbReference type="PRINTS" id="PR00455">
    <property type="entry name" value="HTHTETR"/>
</dbReference>
<dbReference type="InterPro" id="IPR001647">
    <property type="entry name" value="HTH_TetR"/>
</dbReference>
<dbReference type="EMBL" id="SDGZ01000023">
    <property type="protein sequence ID" value="TYC48145.1"/>
    <property type="molecule type" value="Genomic_DNA"/>
</dbReference>
<keyword evidence="1 2" id="KW-0238">DNA-binding</keyword>
<dbReference type="Proteomes" id="UP000371977">
    <property type="component" value="Unassembled WGS sequence"/>
</dbReference>
<dbReference type="InterPro" id="IPR009057">
    <property type="entry name" value="Homeodomain-like_sf"/>
</dbReference>
<evidence type="ECO:0000256" key="1">
    <source>
        <dbReference type="ARBA" id="ARBA00023125"/>
    </source>
</evidence>
<dbReference type="GO" id="GO:0003677">
    <property type="term" value="F:DNA binding"/>
    <property type="evidence" value="ECO:0007669"/>
    <property type="project" value="UniProtKB-UniRule"/>
</dbReference>
<dbReference type="InterPro" id="IPR039532">
    <property type="entry name" value="TetR_C_Firmicutes"/>
</dbReference>
<protein>
    <submittedName>
        <fullName evidence="4">TetR/AcrR family transcriptional regulator</fullName>
    </submittedName>
</protein>
<dbReference type="AlphaFoldDB" id="A0A6C2C495"/>
<name>A0A6C2C495_9LACO</name>
<dbReference type="PANTHER" id="PTHR43479:SF23">
    <property type="entry name" value="HTH TETR-TYPE DOMAIN-CONTAINING PROTEIN"/>
    <property type="match status" value="1"/>
</dbReference>
<keyword evidence="5" id="KW-1185">Reference proteome</keyword>
<dbReference type="InterPro" id="IPR050624">
    <property type="entry name" value="HTH-type_Tx_Regulator"/>
</dbReference>
<evidence type="ECO:0000313" key="5">
    <source>
        <dbReference type="Proteomes" id="UP000371977"/>
    </source>
</evidence>
<dbReference type="Gene3D" id="1.10.357.10">
    <property type="entry name" value="Tetracycline Repressor, domain 2"/>
    <property type="match status" value="1"/>
</dbReference>
<organism evidence="4 5">
    <name type="scientific">Weissella muntiaci</name>
    <dbReference type="NCBI Taxonomy" id="2508881"/>
    <lineage>
        <taxon>Bacteria</taxon>
        <taxon>Bacillati</taxon>
        <taxon>Bacillota</taxon>
        <taxon>Bacilli</taxon>
        <taxon>Lactobacillales</taxon>
        <taxon>Lactobacillaceae</taxon>
        <taxon>Weissella</taxon>
    </lineage>
</organism>
<dbReference type="PROSITE" id="PS50977">
    <property type="entry name" value="HTH_TETR_2"/>
    <property type="match status" value="1"/>
</dbReference>
<sequence>MYEHKTNQTRQQILDAFIELLHEKDISKITINDITKVAHINRGTFYRHFDDKIDLIEKTETVIFEELEAILNNDVLSGKVNSPLDSEFNAYRVKILQILKKHSLFITAMIGENGDLTFENKLMNKIYDFAKAGMYYLGAPIDHPTLEQDLALQFMTNGLLGIFRYWLKRDEIDIEDVSKIIDSIMLKGVLEIIGFRENEK</sequence>
<proteinExistence type="predicted"/>
<feature type="DNA-binding region" description="H-T-H motif" evidence="2">
    <location>
        <begin position="30"/>
        <end position="49"/>
    </location>
</feature>
<comment type="caution">
    <text evidence="4">The sequence shown here is derived from an EMBL/GenBank/DDBJ whole genome shotgun (WGS) entry which is preliminary data.</text>
</comment>
<evidence type="ECO:0000256" key="2">
    <source>
        <dbReference type="PROSITE-ProRule" id="PRU00335"/>
    </source>
</evidence>
<dbReference type="OrthoDB" id="9810250at2"/>
<dbReference type="Pfam" id="PF14278">
    <property type="entry name" value="TetR_C_8"/>
    <property type="match status" value="1"/>
</dbReference>
<evidence type="ECO:0000313" key="4">
    <source>
        <dbReference type="EMBL" id="TYC48145.1"/>
    </source>
</evidence>
<dbReference type="RefSeq" id="WP_148623280.1">
    <property type="nucleotide sequence ID" value="NZ_SDGZ01000023.1"/>
</dbReference>
<gene>
    <name evidence="4" type="ORF">ESZ50_09190</name>
</gene>
<feature type="domain" description="HTH tetR-type" evidence="3">
    <location>
        <begin position="7"/>
        <end position="67"/>
    </location>
</feature>
<dbReference type="PANTHER" id="PTHR43479">
    <property type="entry name" value="ACREF/ENVCD OPERON REPRESSOR-RELATED"/>
    <property type="match status" value="1"/>
</dbReference>
<dbReference type="SUPFAM" id="SSF46689">
    <property type="entry name" value="Homeodomain-like"/>
    <property type="match status" value="1"/>
</dbReference>
<dbReference type="Pfam" id="PF00440">
    <property type="entry name" value="TetR_N"/>
    <property type="match status" value="1"/>
</dbReference>
<accession>A0A6C2C495</accession>